<proteinExistence type="predicted"/>
<dbReference type="RefSeq" id="WP_028199961.1">
    <property type="nucleotide sequence ID" value="NZ_CADFGE010000021.1"/>
</dbReference>
<dbReference type="KEGG" id="bfn:OI25_7997"/>
<name>A0AAW3V2T1_9BURK</name>
<evidence type="ECO:0000313" key="4">
    <source>
        <dbReference type="Proteomes" id="UP000518681"/>
    </source>
</evidence>
<sequence length="104" mass="11604">MTSRTLKTTIRDRPATVQMGWDARLQYQYMVIDYVDSDDDEPLYSNLSDDNAGLAGQLTYFVKKARSFGIEIPQAMLAKLQADEVLNLGNATSFFDAAGVESQE</sequence>
<reference evidence="1 3" key="1">
    <citation type="journal article" date="2015" name="Genome Announc.">
        <title>Complete genome sequences for 59 burkholderia isolates, both pathogenic and near neighbor.</title>
        <authorList>
            <person name="Johnson S.L."/>
            <person name="Bishop-Lilly K.A."/>
            <person name="Ladner J.T."/>
            <person name="Daligault H.E."/>
            <person name="Davenport K.W."/>
            <person name="Jaissle J."/>
            <person name="Frey K.G."/>
            <person name="Koroleva G.I."/>
            <person name="Bruce D.C."/>
            <person name="Coyne S.R."/>
            <person name="Broomall S.M."/>
            <person name="Li P.E."/>
            <person name="Teshima H."/>
            <person name="Gibbons H.S."/>
            <person name="Palacios G.F."/>
            <person name="Rosenzweig C.N."/>
            <person name="Redden C.L."/>
            <person name="Xu Y."/>
            <person name="Minogue T.D."/>
            <person name="Chain P.S."/>
        </authorList>
    </citation>
    <scope>NUCLEOTIDE SEQUENCE [LARGE SCALE GENOMIC DNA]</scope>
    <source>
        <strain evidence="1 3">ATCC BAA-463</strain>
        <plasmid evidence="1 3">pBIL</plasmid>
    </source>
</reference>
<geneLocation type="plasmid" evidence="1 3">
    <name>pBIL</name>
</geneLocation>
<evidence type="ECO:0000313" key="2">
    <source>
        <dbReference type="EMBL" id="MBB6205224.1"/>
    </source>
</evidence>
<evidence type="ECO:0000313" key="3">
    <source>
        <dbReference type="Proteomes" id="UP000032614"/>
    </source>
</evidence>
<organism evidence="2 4">
    <name type="scientific">Paraburkholderia fungorum</name>
    <dbReference type="NCBI Taxonomy" id="134537"/>
    <lineage>
        <taxon>Bacteria</taxon>
        <taxon>Pseudomonadati</taxon>
        <taxon>Pseudomonadota</taxon>
        <taxon>Betaproteobacteria</taxon>
        <taxon>Burkholderiales</taxon>
        <taxon>Burkholderiaceae</taxon>
        <taxon>Paraburkholderia</taxon>
    </lineage>
</organism>
<dbReference type="EMBL" id="JACIIK010000011">
    <property type="protein sequence ID" value="MBB6205224.1"/>
    <property type="molecule type" value="Genomic_DNA"/>
</dbReference>
<reference evidence="2 4" key="2">
    <citation type="submission" date="2020-08" db="EMBL/GenBank/DDBJ databases">
        <title>Genomic Encyclopedia of Type Strains, Phase IV (KMG-V): Genome sequencing to study the core and pangenomes of soil and plant-associated prokaryotes.</title>
        <authorList>
            <person name="Whitman W."/>
        </authorList>
    </citation>
    <scope>NUCLEOTIDE SEQUENCE [LARGE SCALE GENOMIC DNA]</scope>
    <source>
        <strain evidence="2 4">SEMIA 4013</strain>
    </source>
</reference>
<evidence type="ECO:0000313" key="1">
    <source>
        <dbReference type="EMBL" id="AJZ56185.1"/>
    </source>
</evidence>
<protein>
    <submittedName>
        <fullName evidence="2">Uncharacterized protein</fullName>
    </submittedName>
</protein>
<accession>A0AAW3V2T1</accession>
<keyword evidence="1" id="KW-0614">Plasmid</keyword>
<dbReference type="Proteomes" id="UP000518681">
    <property type="component" value="Unassembled WGS sequence"/>
</dbReference>
<dbReference type="AlphaFoldDB" id="A0AAW3V2T1"/>
<dbReference type="EMBL" id="CP010024">
    <property type="protein sequence ID" value="AJZ56185.1"/>
    <property type="molecule type" value="Genomic_DNA"/>
</dbReference>
<dbReference type="Proteomes" id="UP000032614">
    <property type="component" value="Plasmid pBIL"/>
</dbReference>
<gene>
    <name evidence="2" type="ORF">GGD69_006118</name>
    <name evidence="1" type="ORF">OI25_7997</name>
</gene>
<dbReference type="GeneID" id="66513246"/>